<dbReference type="AlphaFoldDB" id="A0A4C1YEC3"/>
<sequence>MNSKNDSEEAGLPVHSGIPVAALVYGSGSRVRQTENESRTKAVEIRFPSTTCVAPLGDRSGTAMSKSATPPPPPPPATSQESVNDTPLNNPPAPRRRRTRRTTAVTLANHTRLSGRRRANGSL</sequence>
<dbReference type="EMBL" id="BGZK01001153">
    <property type="protein sequence ID" value="GBP72685.1"/>
    <property type="molecule type" value="Genomic_DNA"/>
</dbReference>
<feature type="region of interest" description="Disordered" evidence="1">
    <location>
        <begin position="51"/>
        <end position="123"/>
    </location>
</feature>
<accession>A0A4C1YEC3</accession>
<organism evidence="2 3">
    <name type="scientific">Eumeta variegata</name>
    <name type="common">Bagworm moth</name>
    <name type="synonym">Eumeta japonica</name>
    <dbReference type="NCBI Taxonomy" id="151549"/>
    <lineage>
        <taxon>Eukaryota</taxon>
        <taxon>Metazoa</taxon>
        <taxon>Ecdysozoa</taxon>
        <taxon>Arthropoda</taxon>
        <taxon>Hexapoda</taxon>
        <taxon>Insecta</taxon>
        <taxon>Pterygota</taxon>
        <taxon>Neoptera</taxon>
        <taxon>Endopterygota</taxon>
        <taxon>Lepidoptera</taxon>
        <taxon>Glossata</taxon>
        <taxon>Ditrysia</taxon>
        <taxon>Tineoidea</taxon>
        <taxon>Psychidae</taxon>
        <taxon>Oiketicinae</taxon>
        <taxon>Eumeta</taxon>
    </lineage>
</organism>
<keyword evidence="3" id="KW-1185">Reference proteome</keyword>
<name>A0A4C1YEC3_EUMVA</name>
<dbReference type="Proteomes" id="UP000299102">
    <property type="component" value="Unassembled WGS sequence"/>
</dbReference>
<feature type="compositionally biased region" description="Basic residues" evidence="1">
    <location>
        <begin position="113"/>
        <end position="123"/>
    </location>
</feature>
<reference evidence="2 3" key="1">
    <citation type="journal article" date="2019" name="Commun. Biol.">
        <title>The bagworm genome reveals a unique fibroin gene that provides high tensile strength.</title>
        <authorList>
            <person name="Kono N."/>
            <person name="Nakamura H."/>
            <person name="Ohtoshi R."/>
            <person name="Tomita M."/>
            <person name="Numata K."/>
            <person name="Arakawa K."/>
        </authorList>
    </citation>
    <scope>NUCLEOTIDE SEQUENCE [LARGE SCALE GENOMIC DNA]</scope>
</reference>
<protein>
    <submittedName>
        <fullName evidence="2">Uncharacterized protein</fullName>
    </submittedName>
</protein>
<evidence type="ECO:0000313" key="2">
    <source>
        <dbReference type="EMBL" id="GBP72685.1"/>
    </source>
</evidence>
<gene>
    <name evidence="2" type="ORF">EVAR_52162_1</name>
</gene>
<comment type="caution">
    <text evidence="2">The sequence shown here is derived from an EMBL/GenBank/DDBJ whole genome shotgun (WGS) entry which is preliminary data.</text>
</comment>
<evidence type="ECO:0000313" key="3">
    <source>
        <dbReference type="Proteomes" id="UP000299102"/>
    </source>
</evidence>
<proteinExistence type="predicted"/>
<evidence type="ECO:0000256" key="1">
    <source>
        <dbReference type="SAM" id="MobiDB-lite"/>
    </source>
</evidence>